<organism evidence="3 4">
    <name type="scientific">Adineta steineri</name>
    <dbReference type="NCBI Taxonomy" id="433720"/>
    <lineage>
        <taxon>Eukaryota</taxon>
        <taxon>Metazoa</taxon>
        <taxon>Spiralia</taxon>
        <taxon>Gnathifera</taxon>
        <taxon>Rotifera</taxon>
        <taxon>Eurotatoria</taxon>
        <taxon>Bdelloidea</taxon>
        <taxon>Adinetida</taxon>
        <taxon>Adinetidae</taxon>
        <taxon>Adineta</taxon>
    </lineage>
</organism>
<dbReference type="Proteomes" id="UP000663845">
    <property type="component" value="Unassembled WGS sequence"/>
</dbReference>
<proteinExistence type="predicted"/>
<dbReference type="Proteomes" id="UP000663844">
    <property type="component" value="Unassembled WGS sequence"/>
</dbReference>
<evidence type="ECO:0000313" key="4">
    <source>
        <dbReference type="Proteomes" id="UP000663844"/>
    </source>
</evidence>
<reference evidence="3" key="1">
    <citation type="submission" date="2021-02" db="EMBL/GenBank/DDBJ databases">
        <authorList>
            <person name="Nowell W R."/>
        </authorList>
    </citation>
    <scope>NUCLEOTIDE SEQUENCE</scope>
</reference>
<name>A0A818ZQ93_9BILA</name>
<protein>
    <submittedName>
        <fullName evidence="3">Uncharacterized protein</fullName>
    </submittedName>
</protein>
<gene>
    <name evidence="2" type="ORF">JYZ213_LOCUS8918</name>
    <name evidence="3" type="ORF">OXD698_LOCUS16384</name>
</gene>
<evidence type="ECO:0000313" key="3">
    <source>
        <dbReference type="EMBL" id="CAF3767384.1"/>
    </source>
</evidence>
<dbReference type="EMBL" id="CAJNOG010000062">
    <property type="protein sequence ID" value="CAF0870285.1"/>
    <property type="molecule type" value="Genomic_DNA"/>
</dbReference>
<accession>A0A818ZQ93</accession>
<dbReference type="AlphaFoldDB" id="A0A818ZQ93"/>
<sequence length="322" mass="36741">MMSTMKNPLLHTDSLSTLDHVHNILPLKPSLTTIPSNVSHNVLSAPALHKRRPQKRVRFALTLEPVEEDSLPSSPEILPPLMSKSIKRHIDPWSQHRPLYGNYIEYLKKQNTFASHETQTDQVSSSPSSPTLEPSSESATYTHTFVIQSRSPTIVIDSITVSTPPLHLPQIIHRKPRSNRRQSSSATDTYLKQQLTLSTPPRMLHTKKLANSTNQRHHYISIHAVANRTESYNKAIQSDNILGPKTMKENIQNKKSTENMIKPLRNPPNQINHFSDRTNLPISLKKARIPNRIRHINDELNLNKNYFFQNSGNDHLLQPIIH</sequence>
<comment type="caution">
    <text evidence="3">The sequence shown here is derived from an EMBL/GenBank/DDBJ whole genome shotgun (WGS) entry which is preliminary data.</text>
</comment>
<feature type="region of interest" description="Disordered" evidence="1">
    <location>
        <begin position="115"/>
        <end position="137"/>
    </location>
</feature>
<dbReference type="EMBL" id="CAJOAZ010001119">
    <property type="protein sequence ID" value="CAF3767384.1"/>
    <property type="molecule type" value="Genomic_DNA"/>
</dbReference>
<feature type="compositionally biased region" description="Low complexity" evidence="1">
    <location>
        <begin position="124"/>
        <end position="137"/>
    </location>
</feature>
<evidence type="ECO:0000256" key="1">
    <source>
        <dbReference type="SAM" id="MobiDB-lite"/>
    </source>
</evidence>
<evidence type="ECO:0000313" key="2">
    <source>
        <dbReference type="EMBL" id="CAF0870285.1"/>
    </source>
</evidence>